<comment type="caution">
    <text evidence="2">The sequence shown here is derived from an EMBL/GenBank/DDBJ whole genome shotgun (WGS) entry which is preliminary data.</text>
</comment>
<evidence type="ECO:0000256" key="1">
    <source>
        <dbReference type="SAM" id="MobiDB-lite"/>
    </source>
</evidence>
<sequence length="62" mass="6679">MALRQHMAQNNGAIADAKRLRGADIIIVTGAQELSPDHADQRHPAEQHGNGQQPPEVGLYNA</sequence>
<protein>
    <submittedName>
        <fullName evidence="2">Uncharacterized protein</fullName>
    </submittedName>
</protein>
<dbReference type="EMBL" id="UGMS01000004">
    <property type="protein sequence ID" value="STW80341.1"/>
    <property type="molecule type" value="Genomic_DNA"/>
</dbReference>
<proteinExistence type="predicted"/>
<name>A0A7H4PPL8_9ENTR</name>
<reference evidence="2 3" key="1">
    <citation type="submission" date="2018-06" db="EMBL/GenBank/DDBJ databases">
        <authorList>
            <consortium name="Pathogen Informatics"/>
            <person name="Doyle S."/>
        </authorList>
    </citation>
    <scope>NUCLEOTIDE SEQUENCE [LARGE SCALE GENOMIC DNA]</scope>
    <source>
        <strain evidence="2 3">NCTC11685</strain>
    </source>
</reference>
<evidence type="ECO:0000313" key="3">
    <source>
        <dbReference type="Proteomes" id="UP000254863"/>
    </source>
</evidence>
<gene>
    <name evidence="2" type="ORF">NCTC11685_07699</name>
</gene>
<dbReference type="AlphaFoldDB" id="A0A7H4PPL8"/>
<feature type="compositionally biased region" description="Basic and acidic residues" evidence="1">
    <location>
        <begin position="35"/>
        <end position="46"/>
    </location>
</feature>
<evidence type="ECO:0000313" key="2">
    <source>
        <dbReference type="EMBL" id="STW80341.1"/>
    </source>
</evidence>
<accession>A0A7H4PPL8</accession>
<organism evidence="2 3">
    <name type="scientific">Klebsiella michiganensis</name>
    <dbReference type="NCBI Taxonomy" id="1134687"/>
    <lineage>
        <taxon>Bacteria</taxon>
        <taxon>Pseudomonadati</taxon>
        <taxon>Pseudomonadota</taxon>
        <taxon>Gammaproteobacteria</taxon>
        <taxon>Enterobacterales</taxon>
        <taxon>Enterobacteriaceae</taxon>
        <taxon>Klebsiella/Raoultella group</taxon>
        <taxon>Klebsiella</taxon>
    </lineage>
</organism>
<feature type="region of interest" description="Disordered" evidence="1">
    <location>
        <begin position="31"/>
        <end position="62"/>
    </location>
</feature>
<dbReference type="Proteomes" id="UP000254863">
    <property type="component" value="Unassembled WGS sequence"/>
</dbReference>